<reference evidence="2 3" key="1">
    <citation type="submission" date="2021-08" db="EMBL/GenBank/DDBJ databases">
        <authorList>
            <person name="Zhang D."/>
            <person name="Zhang A."/>
            <person name="Wang L."/>
        </authorList>
    </citation>
    <scope>NUCLEOTIDE SEQUENCE [LARGE SCALE GENOMIC DNA]</scope>
    <source>
        <strain evidence="2 3">WL0086</strain>
    </source>
</reference>
<proteinExistence type="predicted"/>
<evidence type="ECO:0000259" key="1">
    <source>
        <dbReference type="Pfam" id="PF16798"/>
    </source>
</evidence>
<evidence type="ECO:0000313" key="3">
    <source>
        <dbReference type="Proteomes" id="UP000738431"/>
    </source>
</evidence>
<reference evidence="2 3" key="2">
    <citation type="submission" date="2023-12" db="EMBL/GenBank/DDBJ databases">
        <title>Description of an unclassified Opitutus bacterium of Verrucomicrobiota.</title>
        <authorList>
            <person name="Zhang D.-F."/>
        </authorList>
    </citation>
    <scope>NUCLEOTIDE SEQUENCE [LARGE SCALE GENOMIC DNA]</scope>
    <source>
        <strain evidence="2 3">WL0086</strain>
    </source>
</reference>
<evidence type="ECO:0000313" key="2">
    <source>
        <dbReference type="EMBL" id="WRQ88164.1"/>
    </source>
</evidence>
<organism evidence="2 3">
    <name type="scientific">Actomonas aquatica</name>
    <dbReference type="NCBI Taxonomy" id="2866162"/>
    <lineage>
        <taxon>Bacteria</taxon>
        <taxon>Pseudomonadati</taxon>
        <taxon>Verrucomicrobiota</taxon>
        <taxon>Opitutia</taxon>
        <taxon>Opitutales</taxon>
        <taxon>Opitutaceae</taxon>
        <taxon>Actomonas</taxon>
    </lineage>
</organism>
<gene>
    <name evidence="2" type="ORF">K1X11_002010</name>
</gene>
<dbReference type="InterPro" id="IPR031849">
    <property type="entry name" value="DUF5069"/>
</dbReference>
<dbReference type="EMBL" id="CP139781">
    <property type="protein sequence ID" value="WRQ88164.1"/>
    <property type="molecule type" value="Genomic_DNA"/>
</dbReference>
<protein>
    <submittedName>
        <fullName evidence="2">DUF5069 domain-containing protein</fullName>
    </submittedName>
</protein>
<name>A0ABZ1CC56_9BACT</name>
<feature type="domain" description="DUF5069" evidence="1">
    <location>
        <begin position="11"/>
        <end position="143"/>
    </location>
</feature>
<keyword evidence="3" id="KW-1185">Reference proteome</keyword>
<dbReference type="Proteomes" id="UP000738431">
    <property type="component" value="Chromosome"/>
</dbReference>
<dbReference type="Pfam" id="PF16798">
    <property type="entry name" value="DUF5069"/>
    <property type="match status" value="1"/>
</dbReference>
<sequence>MIDYSAPDLTQHPPRSPRVRLGGFVHLPRLLDKARAFAAGKHGDYIYPCPMDERLFAFAGVDATAFLDAVKCGKSDTEMLAWLMEHLSPARLPHEILAWSDWLENLAPGDPRRHGNFATEIERMAPGRLDIVTTFDRLELDDYTAFGGRG</sequence>
<accession>A0ABZ1CC56</accession>
<dbReference type="RefSeq" id="WP_221028806.1">
    <property type="nucleotide sequence ID" value="NZ_CP139781.1"/>
</dbReference>